<comment type="caution">
    <text evidence="4">The sequence shown here is derived from an EMBL/GenBank/DDBJ whole genome shotgun (WGS) entry which is preliminary data.</text>
</comment>
<keyword evidence="2" id="KW-0732">Signal</keyword>
<dbReference type="PANTHER" id="PTHR33592">
    <property type="entry name" value="TRANSMEMBRANE PROTEIN"/>
    <property type="match status" value="1"/>
</dbReference>
<evidence type="ECO:0000313" key="4">
    <source>
        <dbReference type="EMBL" id="GFY98861.1"/>
    </source>
</evidence>
<dbReference type="EMBL" id="BJWL01000013">
    <property type="protein sequence ID" value="GFY98861.1"/>
    <property type="molecule type" value="Genomic_DNA"/>
</dbReference>
<evidence type="ECO:0000313" key="3">
    <source>
        <dbReference type="EMBL" id="GFY98829.1"/>
    </source>
</evidence>
<evidence type="ECO:0000313" key="5">
    <source>
        <dbReference type="Proteomes" id="UP000585474"/>
    </source>
</evidence>
<feature type="signal peptide" evidence="2">
    <location>
        <begin position="1"/>
        <end position="24"/>
    </location>
</feature>
<reference evidence="4 5" key="1">
    <citation type="submission" date="2019-07" db="EMBL/GenBank/DDBJ databases">
        <title>De Novo Assembly of kiwifruit Actinidia rufa.</title>
        <authorList>
            <person name="Sugita-Konishi S."/>
            <person name="Sato K."/>
            <person name="Mori E."/>
            <person name="Abe Y."/>
            <person name="Kisaki G."/>
            <person name="Hamano K."/>
            <person name="Suezawa K."/>
            <person name="Otani M."/>
            <person name="Fukuda T."/>
            <person name="Manabe T."/>
            <person name="Gomi K."/>
            <person name="Tabuchi M."/>
            <person name="Akimitsu K."/>
            <person name="Kataoka I."/>
        </authorList>
    </citation>
    <scope>NUCLEOTIDE SEQUENCE [LARGE SCALE GENOMIC DNA]</scope>
    <source>
        <strain evidence="5">cv. Fuchu</strain>
        <strain evidence="4">Fuchu</strain>
    </source>
</reference>
<protein>
    <submittedName>
        <fullName evidence="4">Uncharacterized protein</fullName>
    </submittedName>
</protein>
<name>A0A7J0FJI9_9ERIC</name>
<organism evidence="4 5">
    <name type="scientific">Actinidia rufa</name>
    <dbReference type="NCBI Taxonomy" id="165716"/>
    <lineage>
        <taxon>Eukaryota</taxon>
        <taxon>Viridiplantae</taxon>
        <taxon>Streptophyta</taxon>
        <taxon>Embryophyta</taxon>
        <taxon>Tracheophyta</taxon>
        <taxon>Spermatophyta</taxon>
        <taxon>Magnoliopsida</taxon>
        <taxon>eudicotyledons</taxon>
        <taxon>Gunneridae</taxon>
        <taxon>Pentapetalae</taxon>
        <taxon>asterids</taxon>
        <taxon>Ericales</taxon>
        <taxon>Actinidiaceae</taxon>
        <taxon>Actinidia</taxon>
    </lineage>
</organism>
<feature type="chain" id="PRO_5036204876" evidence="2">
    <location>
        <begin position="25"/>
        <end position="101"/>
    </location>
</feature>
<proteinExistence type="predicted"/>
<dbReference type="AlphaFoldDB" id="A0A7J0FJI9"/>
<dbReference type="OrthoDB" id="1716208at2759"/>
<evidence type="ECO:0000256" key="1">
    <source>
        <dbReference type="SAM" id="MobiDB-lite"/>
    </source>
</evidence>
<accession>A0A7J0FJI9</accession>
<gene>
    <name evidence="3" type="ORF">Acr_13g0002300</name>
    <name evidence="4" type="ORF">Acr_13g0002620</name>
</gene>
<feature type="compositionally biased region" description="Polar residues" evidence="1">
    <location>
        <begin position="64"/>
        <end position="76"/>
    </location>
</feature>
<dbReference type="EMBL" id="BJWL01000013">
    <property type="protein sequence ID" value="GFY98829.1"/>
    <property type="molecule type" value="Genomic_DNA"/>
</dbReference>
<dbReference type="PANTHER" id="PTHR33592:SF5">
    <property type="entry name" value="TRANSMEMBRANE PROTEIN"/>
    <property type="match status" value="1"/>
</dbReference>
<sequence>MRPVTIVLVFLALALLLSPKPYEASRILHEETQEWMKKKNLSLQSRAKGPVPSSEPNPPKRTSKSNNQVSTTSQKSFVVHAMPPQPVNPHKMVPFGRVTKP</sequence>
<dbReference type="Proteomes" id="UP000585474">
    <property type="component" value="Unassembled WGS sequence"/>
</dbReference>
<evidence type="ECO:0000256" key="2">
    <source>
        <dbReference type="SAM" id="SignalP"/>
    </source>
</evidence>
<feature type="region of interest" description="Disordered" evidence="1">
    <location>
        <begin position="38"/>
        <end position="101"/>
    </location>
</feature>
<keyword evidence="5" id="KW-1185">Reference proteome</keyword>